<dbReference type="EMBL" id="CP075566">
    <property type="protein sequence ID" value="QVW26230.1"/>
    <property type="molecule type" value="Genomic_DNA"/>
</dbReference>
<dbReference type="Pfam" id="PF20178">
    <property type="entry name" value="ToxA_N"/>
    <property type="match status" value="1"/>
</dbReference>
<sequence length="1607" mass="179089">MSISTPPLLFPQALKSPGHWTELGETYRLTRKDFEWFSHLELASHALRNQQSPPMLAEKILVTTGELSLPLAGCFVLSATPDDRGEILYTPYAGIKKFDSRASLKEHVKNQLKNTKEDDDLLLFMSLSARKTMAVATDIEVTFKTIDGDVFEDQRTVIETNQHTNAQAMVDELKKLPTLTALLDSVLEGLLKANFPGLDQRQTQVNFYAETASGADHSNSSTSRRWINSMSLSQAVLSYYRHQRWPTGLNPEFTHPKRVAQTNDQRHWETAIKTAADDLISQLSRQLQNYWNEASTDGATRRAFFSRTIREKARAELLLKREAEIISPEQSRALHPMIDSTPGTSATLTLETVRLWEYQANYVELAGSLMINQDSSNAFLYTPTKGLLVLKDYQNLKDILEHKSTVAGHDDELYDLLSLEERARFIGFHQPQVSGAVVSGSVFETLFEAIIGKQLQNLDYAFQVFRYSDGSVDIQAFFDKALDIRAMIGEHLLTLEAQGRWSTRPALSGKQSSMVLADTAAGFVNTFRDVESPIRTEFAAQPIKAQALQQVYLKNMKPRLAHAFSVGVRGEATLRELGGTLRNTDWLIVDTVFNPDRADRKSRLAVRGFRPDAFSLVLACSGRQDALPLANCILLTERGGLDAQHSGRAILWTPAVGLEVFNSVASVRSHLNQRLLAPQKRLELLENLTPAQRLFHRRYSLNRLQLIEGNVLQHFAQSAIDHFLGRCEYVRTLKLSDIQQNKALKQLTQTVIDCNLRRASSIASAITQQQSLPAWLGIAPVEEQQLHIELLEQYRKNVIDDKDYLHGMQTLEEYARQTLKTLLTARFPGKSLDPDMIEITPHLALAGPAQTLTDFALNHINIAQGTGFSIASKTLQTIPEGLNQTAVKQLLLSLDIRQGFGKRLTDTFSGRDAVTRELRFVQQLPWQLLQHAHALKLQQLLSAGAFDLISQVLDMPDAIARATVSGAHAIAKPLELIKTAGASAVKTLGLYLIGPGDGKHGPLILYTPYHTGSVFTEFANEAAVVAAINTPGALQDLIVRRLPESERASFNNLFKNSVGQLSEVTLGTTPIGGNLMTQLFTDNTRLLSQMLGSQSETTGQADWETVKQLFSSGIRLITGLLPGKLAYVQFLWQAYKDFKDSAENLQDHHWKRALQAFIAGGAQMLTLGKLSLEESTIAAQAASDTAPVETPVVDPQWSQVRPTGAGRTALQPFEATTVALKDLKKDPANGTYLDSVSKKRYAPIAGKVYQVEKPGVVWQVRNDKESGPSLLKTSTPQLVVDPDLYTVHYGKALSTLHNHYTSNYHARQILNIEARGMEAIRTHYPEKARMIVQAIDISRFYAFNSLHNLAQLRKLLPGTRLDTFLKRFFDVDSVDTALLDKIKQAIVPICNALVDPAENLMNTDRFVVGSNRYDASKTMAFVVDKDSEKKVHFTEHFFDQELDWYKSCLSEPFNVDGHGQAACLIHEFAHLYSKALDIAYVEARRPFSDLVSPITAYGAAMKQSQIDFQRMALSLESPREELFAHWNSTLSSWVSLDSITGLDHVGREILKLTKARTMNDARNAFLSRVDSTSRIDVILHNADSVALLICEMGRQLDPVVVASTSNN</sequence>
<evidence type="ECO:0000313" key="2">
    <source>
        <dbReference type="EMBL" id="QVW26230.1"/>
    </source>
</evidence>
<keyword evidence="3" id="KW-1185">Reference proteome</keyword>
<reference evidence="2 3" key="1">
    <citation type="submission" date="2021-05" db="EMBL/GenBank/DDBJ databases">
        <title>Complete genome of the cytokinin-producing biocontrol strain Pseudomonas fluorescens G20-18.</title>
        <authorList>
            <person name="Nielsen T.K."/>
            <person name="Mekureyaw M.F."/>
            <person name="Hansen L.H."/>
            <person name="Nicolaisen M.H."/>
            <person name="Roitsch T.G."/>
            <person name="Hennessy R.C."/>
        </authorList>
    </citation>
    <scope>NUCLEOTIDE SEQUENCE [LARGE SCALE GENOMIC DNA]</scope>
    <source>
        <strain evidence="2 3">G20-18</strain>
    </source>
</reference>
<dbReference type="Proteomes" id="UP000681155">
    <property type="component" value="Chromosome"/>
</dbReference>
<organism evidence="2 3">
    <name type="scientific">Pseudomonas hormoni</name>
    <dbReference type="NCBI Taxonomy" id="3093767"/>
    <lineage>
        <taxon>Bacteria</taxon>
        <taxon>Pseudomonadati</taxon>
        <taxon>Pseudomonadota</taxon>
        <taxon>Gammaproteobacteria</taxon>
        <taxon>Pseudomonadales</taxon>
        <taxon>Pseudomonadaceae</taxon>
        <taxon>Pseudomonas</taxon>
    </lineage>
</organism>
<evidence type="ECO:0000259" key="1">
    <source>
        <dbReference type="Pfam" id="PF20178"/>
    </source>
</evidence>
<accession>A0ABX8F3E6</accession>
<dbReference type="InterPro" id="IPR046673">
    <property type="entry name" value="ToxA_N"/>
</dbReference>
<name>A0ABX8F3E6_9PSED</name>
<feature type="domain" description="Dermonecrotic toxin N-terminal" evidence="1">
    <location>
        <begin position="807"/>
        <end position="1029"/>
    </location>
</feature>
<gene>
    <name evidence="2" type="ORF">KJF94_12100</name>
</gene>
<evidence type="ECO:0000313" key="3">
    <source>
        <dbReference type="Proteomes" id="UP000681155"/>
    </source>
</evidence>
<proteinExistence type="predicted"/>
<protein>
    <recommendedName>
        <fullName evidence="1">Dermonecrotic toxin N-terminal domain-containing protein</fullName>
    </recommendedName>
</protein>
<dbReference type="RefSeq" id="WP_214383679.1">
    <property type="nucleotide sequence ID" value="NZ_CP075566.1"/>
</dbReference>